<reference evidence="3 4" key="1">
    <citation type="submission" date="2022-01" db="EMBL/GenBank/DDBJ databases">
        <title>Nocardioides sp. nov., an actinomycete isolated from mining soil.</title>
        <authorList>
            <person name="Liu L."/>
        </authorList>
    </citation>
    <scope>NUCLEOTIDE SEQUENCE [LARGE SCALE GENOMIC DNA]</scope>
    <source>
        <strain evidence="3 4">KLBMP 9356</strain>
    </source>
</reference>
<accession>A0ABS9H8Y6</accession>
<evidence type="ECO:0000256" key="1">
    <source>
        <dbReference type="SAM" id="MobiDB-lite"/>
    </source>
</evidence>
<dbReference type="Proteomes" id="UP001201161">
    <property type="component" value="Unassembled WGS sequence"/>
</dbReference>
<dbReference type="EMBL" id="JAKJHZ010000005">
    <property type="protein sequence ID" value="MCF6377677.1"/>
    <property type="molecule type" value="Genomic_DNA"/>
</dbReference>
<evidence type="ECO:0000313" key="3">
    <source>
        <dbReference type="EMBL" id="MCF6377677.1"/>
    </source>
</evidence>
<comment type="caution">
    <text evidence="3">The sequence shown here is derived from an EMBL/GenBank/DDBJ whole genome shotgun (WGS) entry which is preliminary data.</text>
</comment>
<keyword evidence="2" id="KW-0812">Transmembrane</keyword>
<name>A0ABS9H8Y6_9ACTN</name>
<keyword evidence="2" id="KW-1133">Transmembrane helix</keyword>
<protein>
    <submittedName>
        <fullName evidence="3">Uncharacterized protein</fullName>
    </submittedName>
</protein>
<organism evidence="3 4">
    <name type="scientific">Nocardioides potassii</name>
    <dbReference type="NCBI Taxonomy" id="2911371"/>
    <lineage>
        <taxon>Bacteria</taxon>
        <taxon>Bacillati</taxon>
        <taxon>Actinomycetota</taxon>
        <taxon>Actinomycetes</taxon>
        <taxon>Propionibacteriales</taxon>
        <taxon>Nocardioidaceae</taxon>
        <taxon>Nocardioides</taxon>
    </lineage>
</organism>
<feature type="compositionally biased region" description="Pro residues" evidence="1">
    <location>
        <begin position="13"/>
        <end position="22"/>
    </location>
</feature>
<evidence type="ECO:0000313" key="4">
    <source>
        <dbReference type="Proteomes" id="UP001201161"/>
    </source>
</evidence>
<evidence type="ECO:0000256" key="2">
    <source>
        <dbReference type="SAM" id="Phobius"/>
    </source>
</evidence>
<proteinExistence type="predicted"/>
<sequence length="96" mass="10275">MDASRDIIESAKPPKPPRPGARPEPMDRGRGASPLAWIIAACAAAAAVFTGITAWETHQDRLNTETVYCTFMSGAQPDEMTPSQKRMADQLGCSLG</sequence>
<keyword evidence="2" id="KW-0472">Membrane</keyword>
<gene>
    <name evidence="3" type="ORF">L2K70_08675</name>
</gene>
<feature type="region of interest" description="Disordered" evidence="1">
    <location>
        <begin position="74"/>
        <end position="96"/>
    </location>
</feature>
<feature type="region of interest" description="Disordered" evidence="1">
    <location>
        <begin position="1"/>
        <end position="30"/>
    </location>
</feature>
<dbReference type="RefSeq" id="WP_236401333.1">
    <property type="nucleotide sequence ID" value="NZ_JAKJHZ010000005.1"/>
</dbReference>
<feature type="transmembrane region" description="Helical" evidence="2">
    <location>
        <begin position="35"/>
        <end position="55"/>
    </location>
</feature>
<keyword evidence="4" id="KW-1185">Reference proteome</keyword>